<evidence type="ECO:0008006" key="4">
    <source>
        <dbReference type="Google" id="ProtNLM"/>
    </source>
</evidence>
<dbReference type="AlphaFoldDB" id="A0A8H3A769"/>
<protein>
    <recommendedName>
        <fullName evidence="4">Secreted protein</fullName>
    </recommendedName>
</protein>
<proteinExistence type="predicted"/>
<keyword evidence="1" id="KW-0732">Signal</keyword>
<feature type="chain" id="PRO_5034873444" description="Secreted protein" evidence="1">
    <location>
        <begin position="20"/>
        <end position="183"/>
    </location>
</feature>
<dbReference type="EMBL" id="CAJMWS010000305">
    <property type="protein sequence ID" value="CAE6403591.1"/>
    <property type="molecule type" value="Genomic_DNA"/>
</dbReference>
<accession>A0A8H3A769</accession>
<reference evidence="2" key="1">
    <citation type="submission" date="2021-01" db="EMBL/GenBank/DDBJ databases">
        <authorList>
            <person name="Kaushik A."/>
        </authorList>
    </citation>
    <scope>NUCLEOTIDE SEQUENCE</scope>
    <source>
        <strain evidence="2">AG1-1C</strain>
    </source>
</reference>
<comment type="caution">
    <text evidence="2">The sequence shown here is derived from an EMBL/GenBank/DDBJ whole genome shotgun (WGS) entry which is preliminary data.</text>
</comment>
<gene>
    <name evidence="2" type="ORF">RDB_LOCUS58667</name>
</gene>
<name>A0A8H3A769_9AGAM</name>
<evidence type="ECO:0000313" key="3">
    <source>
        <dbReference type="Proteomes" id="UP000663846"/>
    </source>
</evidence>
<feature type="signal peptide" evidence="1">
    <location>
        <begin position="1"/>
        <end position="19"/>
    </location>
</feature>
<evidence type="ECO:0000256" key="1">
    <source>
        <dbReference type="SAM" id="SignalP"/>
    </source>
</evidence>
<dbReference type="Proteomes" id="UP000663846">
    <property type="component" value="Unassembled WGS sequence"/>
</dbReference>
<organism evidence="2 3">
    <name type="scientific">Rhizoctonia solani</name>
    <dbReference type="NCBI Taxonomy" id="456999"/>
    <lineage>
        <taxon>Eukaryota</taxon>
        <taxon>Fungi</taxon>
        <taxon>Dikarya</taxon>
        <taxon>Basidiomycota</taxon>
        <taxon>Agaricomycotina</taxon>
        <taxon>Agaricomycetes</taxon>
        <taxon>Cantharellales</taxon>
        <taxon>Ceratobasidiaceae</taxon>
        <taxon>Rhizoctonia</taxon>
    </lineage>
</organism>
<evidence type="ECO:0000313" key="2">
    <source>
        <dbReference type="EMBL" id="CAE6403591.1"/>
    </source>
</evidence>
<sequence length="183" mass="20612">MHGLKLSAIAAACASMVVAVPTYKNNDSCGRDLFWYGPKSVCLPNGTNDKCDPPENRECGKWYWHKSLKYCVPPSPSYGEPGCSDGWKWDDGEYSCVPTYSRPAPPPGQCKHSHFWWKTKSICLPDGGDSKPAYPPNGYKCPKKWYWHSAGHCAPRKPDYGSPDCDKKYSWDNDSLCCKPDRY</sequence>